<evidence type="ECO:0000256" key="1">
    <source>
        <dbReference type="ARBA" id="ARBA00007606"/>
    </source>
</evidence>
<dbReference type="InterPro" id="IPR013320">
    <property type="entry name" value="ConA-like_dom_sf"/>
</dbReference>
<dbReference type="InterPro" id="IPR050258">
    <property type="entry name" value="Leguminous_Lectin"/>
</dbReference>
<protein>
    <recommendedName>
        <fullName evidence="4">Legume lectin domain-containing protein</fullName>
    </recommendedName>
</protein>
<dbReference type="Pfam" id="PF00139">
    <property type="entry name" value="Lectin_legB"/>
    <property type="match status" value="1"/>
</dbReference>
<evidence type="ECO:0000256" key="3">
    <source>
        <dbReference type="SAM" id="MobiDB-lite"/>
    </source>
</evidence>
<comment type="caution">
    <text evidence="5">The sequence shown here is derived from an EMBL/GenBank/DDBJ whole genome shotgun (WGS) entry which is preliminary data.</text>
</comment>
<keyword evidence="6" id="KW-1185">Reference proteome</keyword>
<evidence type="ECO:0000313" key="5">
    <source>
        <dbReference type="EMBL" id="MED6203692.1"/>
    </source>
</evidence>
<evidence type="ECO:0000313" key="6">
    <source>
        <dbReference type="Proteomes" id="UP001341840"/>
    </source>
</evidence>
<feature type="domain" description="Legume lectin" evidence="4">
    <location>
        <begin position="111"/>
        <end position="342"/>
    </location>
</feature>
<comment type="similarity">
    <text evidence="1">Belongs to the leguminous lectin family.</text>
</comment>
<dbReference type="PANTHER" id="PTHR32401:SF49">
    <property type="entry name" value="OS10G0129200 PROTEIN"/>
    <property type="match status" value="1"/>
</dbReference>
<evidence type="ECO:0000259" key="4">
    <source>
        <dbReference type="Pfam" id="PF00139"/>
    </source>
</evidence>
<gene>
    <name evidence="5" type="ORF">PIB30_001937</name>
</gene>
<dbReference type="SUPFAM" id="SSF49899">
    <property type="entry name" value="Concanavalin A-like lectins/glucanases"/>
    <property type="match status" value="1"/>
</dbReference>
<dbReference type="CDD" id="cd06899">
    <property type="entry name" value="lectin_legume_LecRK_Arcelin_ConA"/>
    <property type="match status" value="1"/>
</dbReference>
<feature type="compositionally biased region" description="Polar residues" evidence="3">
    <location>
        <begin position="340"/>
        <end position="353"/>
    </location>
</feature>
<dbReference type="EMBL" id="JASCZI010241659">
    <property type="protein sequence ID" value="MED6203692.1"/>
    <property type="molecule type" value="Genomic_DNA"/>
</dbReference>
<reference evidence="5 6" key="1">
    <citation type="journal article" date="2023" name="Plants (Basel)">
        <title>Bridging the Gap: Combining Genomics and Transcriptomics Approaches to Understand Stylosanthes scabra, an Orphan Legume from the Brazilian Caatinga.</title>
        <authorList>
            <person name="Ferreira-Neto J.R.C."/>
            <person name="da Silva M.D."/>
            <person name="Binneck E."/>
            <person name="de Melo N.F."/>
            <person name="da Silva R.H."/>
            <person name="de Melo A.L.T.M."/>
            <person name="Pandolfi V."/>
            <person name="Bustamante F.O."/>
            <person name="Brasileiro-Vidal A.C."/>
            <person name="Benko-Iseppon A.M."/>
        </authorList>
    </citation>
    <scope>NUCLEOTIDE SEQUENCE [LARGE SCALE GENOMIC DNA]</scope>
    <source>
        <tissue evidence="5">Leaves</tissue>
    </source>
</reference>
<dbReference type="InterPro" id="IPR001220">
    <property type="entry name" value="Legume_lectin_dom"/>
</dbReference>
<evidence type="ECO:0000256" key="2">
    <source>
        <dbReference type="ARBA" id="ARBA00022734"/>
    </source>
</evidence>
<accession>A0ABU6Y136</accession>
<keyword evidence="2" id="KW-0430">Lectin</keyword>
<dbReference type="PANTHER" id="PTHR32401">
    <property type="entry name" value="CONCANAVALIN A-LIKE LECTIN FAMILY PROTEIN"/>
    <property type="match status" value="1"/>
</dbReference>
<dbReference type="Gene3D" id="2.60.120.200">
    <property type="match status" value="1"/>
</dbReference>
<proteinExistence type="inferred from homology"/>
<organism evidence="5 6">
    <name type="scientific">Stylosanthes scabra</name>
    <dbReference type="NCBI Taxonomy" id="79078"/>
    <lineage>
        <taxon>Eukaryota</taxon>
        <taxon>Viridiplantae</taxon>
        <taxon>Streptophyta</taxon>
        <taxon>Embryophyta</taxon>
        <taxon>Tracheophyta</taxon>
        <taxon>Spermatophyta</taxon>
        <taxon>Magnoliopsida</taxon>
        <taxon>eudicotyledons</taxon>
        <taxon>Gunneridae</taxon>
        <taxon>Pentapetalae</taxon>
        <taxon>rosids</taxon>
        <taxon>fabids</taxon>
        <taxon>Fabales</taxon>
        <taxon>Fabaceae</taxon>
        <taxon>Papilionoideae</taxon>
        <taxon>50 kb inversion clade</taxon>
        <taxon>dalbergioids sensu lato</taxon>
        <taxon>Dalbergieae</taxon>
        <taxon>Pterocarpus clade</taxon>
        <taxon>Stylosanthes</taxon>
    </lineage>
</organism>
<feature type="region of interest" description="Disordered" evidence="3">
    <location>
        <begin position="340"/>
        <end position="360"/>
    </location>
</feature>
<sequence>MGRGATGNRTGHLVPIPTQPLQIPTPFRMGQVVNNIGSMQNDYCLDCGVRAYIEMLATLKEIGSETRKLRLSIVFVGQILELKFQSQFPEFQYFQSLQIGATSFAQTDETTTFSFNSFRRGDPLIELQGNARILSNGDVQLAEPLSNGNSGRVLYSRPVRLWDRTTGNVATFITSFSFTMRDVQGFTPADGIMFFIAPENIRFTSQQGTGGALGIAQSNGRGQFVGVEFDNSRNTEFNDPRFDHIGIDVNSVISTRTTQWGRVSGTVVKVTVAYDSSSKVLSAIALNGNGDITTISQVVDLRRGANLPERVKFGISSATGLGRQVHLIRSWSFTSTLRSGSQTMTTTSNNGTNIEHVPEI</sequence>
<name>A0ABU6Y136_9FABA</name>
<dbReference type="Proteomes" id="UP001341840">
    <property type="component" value="Unassembled WGS sequence"/>
</dbReference>